<dbReference type="GO" id="GO:0004803">
    <property type="term" value="F:transposase activity"/>
    <property type="evidence" value="ECO:0007669"/>
    <property type="project" value="InterPro"/>
</dbReference>
<keyword evidence="5" id="KW-1185">Reference proteome</keyword>
<dbReference type="NCBIfam" id="NF033542">
    <property type="entry name" value="transpos_IS110"/>
    <property type="match status" value="1"/>
</dbReference>
<dbReference type="EMBL" id="RSCK01000003">
    <property type="protein sequence ID" value="RUT14022.1"/>
    <property type="molecule type" value="Genomic_DNA"/>
</dbReference>
<evidence type="ECO:0000313" key="4">
    <source>
        <dbReference type="EMBL" id="RUT14022.1"/>
    </source>
</evidence>
<comment type="caution">
    <text evidence="4">The sequence shown here is derived from an EMBL/GenBank/DDBJ whole genome shotgun (WGS) entry which is preliminary data.</text>
</comment>
<accession>A0AB37US86</accession>
<sequence length="479" mass="53236">MIRHPQAGYTRLEINNHKGDMSQEKPSPMPEDKNFSAINLNAAGIDIGADRHWVSVPVGRDNESVRSFGCFTANLYAMADWLKICGVKTVAMESTGVYWIPVFQVLESCGLEVRLVNAHYVKTVPGRKTDVLDCQWLQQLHTYGLLSGSFRPQEQICVLRSYIRQRDNLIKSACVHIQRMQKVLTQMNLQLHRVISDITGTTGMAIIRAIVTGERNPDVLASHKDGRVKASCAEIAAALTGDYRLEMVFILQQELQLYDFFQIQLSACDAQIEQCLASFGSKVDVNASPLAKPKRRGKKQPGNAPQFDLRSELYRMSGVDFTQIDGLGAVSVLTLISELGLDATRFPTVKHFTSWLGLCPGSRITGGKVKSSKSRRVVNRVAATLRTAAQSLCRSHSALGGFYRRLAARLGAPKAITATAHKLARIFYRLWTTGNLYTDPGLDAYEQQYRDRTLKNLKKKAQAFGLELIPISDPTECVS</sequence>
<protein>
    <submittedName>
        <fullName evidence="4">IS110 family transposase</fullName>
    </submittedName>
</protein>
<name>A0AB37US86_9CYAN</name>
<reference evidence="4 5" key="1">
    <citation type="journal article" date="2019" name="Genome Biol. Evol.">
        <title>Day and night: Metabolic profiles and evolutionary relationships of six axenic non-marine cyanobacteria.</title>
        <authorList>
            <person name="Will S.E."/>
            <person name="Henke P."/>
            <person name="Boedeker C."/>
            <person name="Huang S."/>
            <person name="Brinkmann H."/>
            <person name="Rohde M."/>
            <person name="Jarek M."/>
            <person name="Friedl T."/>
            <person name="Seufert S."/>
            <person name="Schumacher M."/>
            <person name="Overmann J."/>
            <person name="Neumann-Schaal M."/>
            <person name="Petersen J."/>
        </authorList>
    </citation>
    <scope>NUCLEOTIDE SEQUENCE [LARGE SCALE GENOMIC DNA]</scope>
    <source>
        <strain evidence="4 5">SAG 39.79</strain>
    </source>
</reference>
<feature type="domain" description="Transposase IS110-like N-terminal" evidence="2">
    <location>
        <begin position="43"/>
        <end position="187"/>
    </location>
</feature>
<evidence type="ECO:0000259" key="2">
    <source>
        <dbReference type="Pfam" id="PF01548"/>
    </source>
</evidence>
<gene>
    <name evidence="4" type="ORF">DSM107010_05050</name>
</gene>
<dbReference type="PANTHER" id="PTHR33055:SF13">
    <property type="entry name" value="TRANSPOSASE"/>
    <property type="match status" value="1"/>
</dbReference>
<organism evidence="4 5">
    <name type="scientific">Chroococcidiopsis cubana SAG 39.79</name>
    <dbReference type="NCBI Taxonomy" id="388085"/>
    <lineage>
        <taxon>Bacteria</taxon>
        <taxon>Bacillati</taxon>
        <taxon>Cyanobacteriota</taxon>
        <taxon>Cyanophyceae</taxon>
        <taxon>Chroococcidiopsidales</taxon>
        <taxon>Chroococcidiopsidaceae</taxon>
        <taxon>Chroococcidiopsis</taxon>
    </lineage>
</organism>
<feature type="region of interest" description="Disordered" evidence="1">
    <location>
        <begin position="1"/>
        <end position="30"/>
    </location>
</feature>
<proteinExistence type="predicted"/>
<evidence type="ECO:0000259" key="3">
    <source>
        <dbReference type="Pfam" id="PF02371"/>
    </source>
</evidence>
<feature type="compositionally biased region" description="Basic and acidic residues" evidence="1">
    <location>
        <begin position="14"/>
        <end position="23"/>
    </location>
</feature>
<dbReference type="GO" id="GO:0003677">
    <property type="term" value="F:DNA binding"/>
    <property type="evidence" value="ECO:0007669"/>
    <property type="project" value="InterPro"/>
</dbReference>
<dbReference type="Pfam" id="PF02371">
    <property type="entry name" value="Transposase_20"/>
    <property type="match status" value="1"/>
</dbReference>
<dbReference type="InterPro" id="IPR003346">
    <property type="entry name" value="Transposase_20"/>
</dbReference>
<dbReference type="PANTHER" id="PTHR33055">
    <property type="entry name" value="TRANSPOSASE FOR INSERTION SEQUENCE ELEMENT IS1111A"/>
    <property type="match status" value="1"/>
</dbReference>
<dbReference type="AlphaFoldDB" id="A0AB37US86"/>
<dbReference type="Pfam" id="PF01548">
    <property type="entry name" value="DEDD_Tnp_IS110"/>
    <property type="match status" value="1"/>
</dbReference>
<dbReference type="InterPro" id="IPR047650">
    <property type="entry name" value="Transpos_IS110"/>
</dbReference>
<evidence type="ECO:0000256" key="1">
    <source>
        <dbReference type="SAM" id="MobiDB-lite"/>
    </source>
</evidence>
<dbReference type="InterPro" id="IPR002525">
    <property type="entry name" value="Transp_IS110-like_N"/>
</dbReference>
<dbReference type="Proteomes" id="UP000282574">
    <property type="component" value="Unassembled WGS sequence"/>
</dbReference>
<evidence type="ECO:0000313" key="5">
    <source>
        <dbReference type="Proteomes" id="UP000282574"/>
    </source>
</evidence>
<dbReference type="GO" id="GO:0006313">
    <property type="term" value="P:DNA transposition"/>
    <property type="evidence" value="ECO:0007669"/>
    <property type="project" value="InterPro"/>
</dbReference>
<feature type="domain" description="Transposase IS116/IS110/IS902 C-terminal" evidence="3">
    <location>
        <begin position="322"/>
        <end position="403"/>
    </location>
</feature>